<comment type="similarity">
    <text evidence="4">Belongs to the dynactin subunits 5/6 family. Dynactin subunit 5 subfamily.</text>
</comment>
<evidence type="ECO:0000313" key="7">
    <source>
        <dbReference type="Proteomes" id="UP000008837"/>
    </source>
</evidence>
<dbReference type="OrthoDB" id="417208at2759"/>
<evidence type="ECO:0000256" key="4">
    <source>
        <dbReference type="ARBA" id="ARBA00034706"/>
    </source>
</evidence>
<dbReference type="VEuPathDB" id="FungiDB:MGL_3225"/>
<dbReference type="PANTHER" id="PTHR46126:SF1">
    <property type="entry name" value="DYNACTIN SUBUNIT 5"/>
    <property type="match status" value="1"/>
</dbReference>
<dbReference type="AlphaFoldDB" id="A8Q887"/>
<dbReference type="InterPro" id="IPR047125">
    <property type="entry name" value="DCTN5"/>
</dbReference>
<dbReference type="GeneID" id="5853987"/>
<dbReference type="GO" id="GO:0005869">
    <property type="term" value="C:dynactin complex"/>
    <property type="evidence" value="ECO:0007669"/>
    <property type="project" value="TreeGrafter"/>
</dbReference>
<comment type="caution">
    <text evidence="6">The sequence shown here is derived from an EMBL/GenBank/DDBJ whole genome shotgun (WGS) entry which is preliminary data.</text>
</comment>
<evidence type="ECO:0000256" key="5">
    <source>
        <dbReference type="ARBA" id="ARBA00034865"/>
    </source>
</evidence>
<evidence type="ECO:0000256" key="2">
    <source>
        <dbReference type="ARBA" id="ARBA00022490"/>
    </source>
</evidence>
<sequence length="110" mass="12009">MRLGDYVRIGAHSIVEAAQIGSHVDIGERCVIGRFCVIRDGAQILDGAVLAPHTVVPSHCIFAGSPGMSVRMCMSLTPCAARRVGMLPESFSDTHELECRAYYYGFRPPR</sequence>
<dbReference type="KEGG" id="mgl:MGL_3225"/>
<dbReference type="InParanoid" id="A8Q887"/>
<dbReference type="RefSeq" id="XP_001729681.1">
    <property type="nucleotide sequence ID" value="XM_001729629.1"/>
</dbReference>
<keyword evidence="3" id="KW-0206">Cytoskeleton</keyword>
<organism evidence="6 7">
    <name type="scientific">Malassezia globosa (strain ATCC MYA-4612 / CBS 7966)</name>
    <name type="common">Dandruff-associated fungus</name>
    <dbReference type="NCBI Taxonomy" id="425265"/>
    <lineage>
        <taxon>Eukaryota</taxon>
        <taxon>Fungi</taxon>
        <taxon>Dikarya</taxon>
        <taxon>Basidiomycota</taxon>
        <taxon>Ustilaginomycotina</taxon>
        <taxon>Malasseziomycetes</taxon>
        <taxon>Malasseziales</taxon>
        <taxon>Malasseziaceae</taxon>
        <taxon>Malassezia</taxon>
    </lineage>
</organism>
<dbReference type="STRING" id="425265.A8Q887"/>
<reference evidence="6 7" key="1">
    <citation type="journal article" date="2007" name="Proc. Natl. Acad. Sci. U.S.A.">
        <title>Dandruff-associated Malassezia genomes reveal convergent and divergent virulence traits shared with plant and human fungal pathogens.</title>
        <authorList>
            <person name="Xu J."/>
            <person name="Saunders C.W."/>
            <person name="Hu P."/>
            <person name="Grant R.A."/>
            <person name="Boekhout T."/>
            <person name="Kuramae E.E."/>
            <person name="Kronstad J.W."/>
            <person name="Deangelis Y.M."/>
            <person name="Reeder N.L."/>
            <person name="Johnstone K.R."/>
            <person name="Leland M."/>
            <person name="Fieno A.M."/>
            <person name="Begley W.M."/>
            <person name="Sun Y."/>
            <person name="Lacey M.P."/>
            <person name="Chaudhary T."/>
            <person name="Keough T."/>
            <person name="Chu L."/>
            <person name="Sears R."/>
            <person name="Yuan B."/>
            <person name="Dawson T.L.Jr."/>
        </authorList>
    </citation>
    <scope>NUCLEOTIDE SEQUENCE [LARGE SCALE GENOMIC DNA]</scope>
    <source>
        <strain evidence="7">ATCC MYA-4612 / CBS 7966</strain>
    </source>
</reference>
<proteinExistence type="inferred from homology"/>
<accession>A8Q887</accession>
<dbReference type="PANTHER" id="PTHR46126">
    <property type="entry name" value="DYNACTIN SUBUNIT 5"/>
    <property type="match status" value="1"/>
</dbReference>
<keyword evidence="7" id="KW-1185">Reference proteome</keyword>
<dbReference type="EMBL" id="AAYY01000011">
    <property type="protein sequence ID" value="EDP42467.1"/>
    <property type="molecule type" value="Genomic_DNA"/>
</dbReference>
<dbReference type="OMA" id="CRVAFFP"/>
<gene>
    <name evidence="6" type="ORF">MGL_3225</name>
</gene>
<keyword evidence="2" id="KW-0963">Cytoplasm</keyword>
<evidence type="ECO:0000313" key="6">
    <source>
        <dbReference type="EMBL" id="EDP42467.1"/>
    </source>
</evidence>
<evidence type="ECO:0000256" key="3">
    <source>
        <dbReference type="ARBA" id="ARBA00023212"/>
    </source>
</evidence>
<protein>
    <recommendedName>
        <fullName evidence="5">Dynactin subunit 5</fullName>
    </recommendedName>
</protein>
<name>A8Q887_MALGO</name>
<dbReference type="Pfam" id="PF21711">
    <property type="entry name" value="DCTN5"/>
    <property type="match status" value="1"/>
</dbReference>
<dbReference type="Gene3D" id="2.160.10.10">
    <property type="entry name" value="Hexapeptide repeat proteins"/>
    <property type="match status" value="1"/>
</dbReference>
<dbReference type="Proteomes" id="UP000008837">
    <property type="component" value="Unassembled WGS sequence"/>
</dbReference>
<dbReference type="InterPro" id="IPR011004">
    <property type="entry name" value="Trimer_LpxA-like_sf"/>
</dbReference>
<comment type="subcellular location">
    <subcellularLocation>
        <location evidence="1">Cytoplasm</location>
        <location evidence="1">Cytoskeleton</location>
    </subcellularLocation>
</comment>
<evidence type="ECO:0000256" key="1">
    <source>
        <dbReference type="ARBA" id="ARBA00004245"/>
    </source>
</evidence>
<dbReference type="SUPFAM" id="SSF51161">
    <property type="entry name" value="Trimeric LpxA-like enzymes"/>
    <property type="match status" value="1"/>
</dbReference>